<evidence type="ECO:0000256" key="2">
    <source>
        <dbReference type="ARBA" id="ARBA00022679"/>
    </source>
</evidence>
<dbReference type="Pfam" id="PF10672">
    <property type="entry name" value="Methyltrans_SAM"/>
    <property type="match status" value="1"/>
</dbReference>
<dbReference type="Gene3D" id="3.30.750.80">
    <property type="entry name" value="RNA methyltransferase domain (HRMD) like"/>
    <property type="match status" value="1"/>
</dbReference>
<comment type="caution">
    <text evidence="6">The sequence shown here is derived from an EMBL/GenBank/DDBJ whole genome shotgun (WGS) entry which is preliminary data.</text>
</comment>
<evidence type="ECO:0000256" key="3">
    <source>
        <dbReference type="ARBA" id="ARBA00022691"/>
    </source>
</evidence>
<dbReference type="PANTHER" id="PTHR43042:SF3">
    <property type="entry name" value="RIBOSOMAL RNA LARGE SUBUNIT METHYLTRANSFERASE YWBD-RELATED"/>
    <property type="match status" value="1"/>
</dbReference>
<evidence type="ECO:0000259" key="5">
    <source>
        <dbReference type="Pfam" id="PF17785"/>
    </source>
</evidence>
<name>A0ABS3LCL5_9ENTE</name>
<dbReference type="GO" id="GO:0008168">
    <property type="term" value="F:methyltransferase activity"/>
    <property type="evidence" value="ECO:0007669"/>
    <property type="project" value="UniProtKB-KW"/>
</dbReference>
<dbReference type="InterPro" id="IPR015947">
    <property type="entry name" value="PUA-like_sf"/>
</dbReference>
<keyword evidence="1 6" id="KW-0489">Methyltransferase</keyword>
<dbReference type="RefSeq" id="WP_207674327.1">
    <property type="nucleotide sequence ID" value="NZ_JAFREM010000023.1"/>
</dbReference>
<dbReference type="SUPFAM" id="SSF88697">
    <property type="entry name" value="PUA domain-like"/>
    <property type="match status" value="1"/>
</dbReference>
<dbReference type="SUPFAM" id="SSF53335">
    <property type="entry name" value="S-adenosyl-L-methionine-dependent methyltransferases"/>
    <property type="match status" value="1"/>
</dbReference>
<protein>
    <submittedName>
        <fullName evidence="6">Class I SAM-dependent rRNA methyltransferase</fullName>
    </submittedName>
</protein>
<dbReference type="InterPro" id="IPR036974">
    <property type="entry name" value="PUA_sf"/>
</dbReference>
<keyword evidence="2" id="KW-0808">Transferase</keyword>
<keyword evidence="3" id="KW-0949">S-adenosyl-L-methionine</keyword>
<dbReference type="Gene3D" id="3.40.50.150">
    <property type="entry name" value="Vaccinia Virus protein VP39"/>
    <property type="match status" value="1"/>
</dbReference>
<feature type="domain" description="RlmI-like PUA" evidence="5">
    <location>
        <begin position="3"/>
        <end position="65"/>
    </location>
</feature>
<gene>
    <name evidence="6" type="ORF">JZO70_14425</name>
</gene>
<dbReference type="GO" id="GO:0032259">
    <property type="term" value="P:methylation"/>
    <property type="evidence" value="ECO:0007669"/>
    <property type="project" value="UniProtKB-KW"/>
</dbReference>
<dbReference type="EMBL" id="JAFREM010000023">
    <property type="protein sequence ID" value="MBO1307370.1"/>
    <property type="molecule type" value="Genomic_DNA"/>
</dbReference>
<evidence type="ECO:0000259" key="4">
    <source>
        <dbReference type="Pfam" id="PF10672"/>
    </source>
</evidence>
<dbReference type="Gene3D" id="2.30.130.10">
    <property type="entry name" value="PUA domain"/>
    <property type="match status" value="1"/>
</dbReference>
<organism evidence="6 7">
    <name type="scientific">Candidatus Enterococcus moelleringii</name>
    <dbReference type="NCBI Taxonomy" id="2815325"/>
    <lineage>
        <taxon>Bacteria</taxon>
        <taxon>Bacillati</taxon>
        <taxon>Bacillota</taxon>
        <taxon>Bacilli</taxon>
        <taxon>Lactobacillales</taxon>
        <taxon>Enterococcaceae</taxon>
        <taxon>Enterococcus</taxon>
    </lineage>
</organism>
<evidence type="ECO:0000313" key="7">
    <source>
        <dbReference type="Proteomes" id="UP000664601"/>
    </source>
</evidence>
<keyword evidence="7" id="KW-1185">Reference proteome</keyword>
<feature type="domain" description="S-adenosylmethionine-dependent methyltransferase" evidence="4">
    <location>
        <begin position="111"/>
        <end position="376"/>
    </location>
</feature>
<dbReference type="Proteomes" id="UP000664601">
    <property type="component" value="Unassembled WGS sequence"/>
</dbReference>
<dbReference type="InterPro" id="IPR029063">
    <property type="entry name" value="SAM-dependent_MTases_sf"/>
</dbReference>
<dbReference type="PANTHER" id="PTHR43042">
    <property type="entry name" value="SAM-DEPENDENT METHYLTRANSFERASE"/>
    <property type="match status" value="1"/>
</dbReference>
<dbReference type="Pfam" id="PF17785">
    <property type="entry name" value="PUA_3"/>
    <property type="match status" value="1"/>
</dbReference>
<evidence type="ECO:0000313" key="6">
    <source>
        <dbReference type="EMBL" id="MBO1307370.1"/>
    </source>
</evidence>
<dbReference type="InterPro" id="IPR041532">
    <property type="entry name" value="RlmI-like_PUA"/>
</dbReference>
<dbReference type="InterPro" id="IPR019614">
    <property type="entry name" value="SAM-dep_methyl-trfase"/>
</dbReference>
<evidence type="ECO:0000256" key="1">
    <source>
        <dbReference type="ARBA" id="ARBA00022603"/>
    </source>
</evidence>
<dbReference type="CDD" id="cd11572">
    <property type="entry name" value="RlmI_M_like"/>
    <property type="match status" value="1"/>
</dbReference>
<sequence>MQVEIKDQAAKKIRRGIPLIQKEDLKKYHETFPKEWVKFVDKQGKYVATGYLGKQNKGIGWVVDRNDSALNDEFFEQLFQTAIDQRSFYFSDESTTAFRLINGEGDGLGGITVDYYDGYLVVSWYNETIYHFRKKLTDSLQKLLHPKGIVEKIRFTSDLPESNWVSGSKPEEPLLVKENGVNYATYLDEGYMTGIFLDQKEVRGRLIEGVALGKRVLNMFSYTGAFSVAAAFGGALETTSVDLAQRSRAKTEEQFAVNGISLDQQRIVVMDTFEYFRYAARKELTYDLIVLDPPSFARNKKKTFSVLKDYGRLIEGSLDILSAEGTIIASTNASNFTIEKFQAAIEEVFIKENVTYHLTESYRLPPDFPAVEQLAESNYLKVLIYEIQKE</sequence>
<proteinExistence type="predicted"/>
<accession>A0ABS3LCL5</accession>
<reference evidence="6 7" key="1">
    <citation type="submission" date="2021-03" db="EMBL/GenBank/DDBJ databases">
        <title>Enterococcal diversity collection.</title>
        <authorList>
            <person name="Gilmore M.S."/>
            <person name="Schwartzman J."/>
            <person name="Van Tyne D."/>
            <person name="Martin M."/>
            <person name="Earl A.M."/>
            <person name="Manson A.L."/>
            <person name="Straub T."/>
            <person name="Salamzade R."/>
            <person name="Saavedra J."/>
            <person name="Lebreton F."/>
            <person name="Prichula J."/>
            <person name="Schaufler K."/>
            <person name="Gaca A."/>
            <person name="Sgardioli B."/>
            <person name="Wagenaar J."/>
            <person name="Strong T."/>
        </authorList>
    </citation>
    <scope>NUCLEOTIDE SEQUENCE [LARGE SCALE GENOMIC DNA]</scope>
    <source>
        <strain evidence="6 7">669A</strain>
    </source>
</reference>